<name>X2JKZ4_9CAUD</name>
<dbReference type="KEGG" id="vg:19487219"/>
<protein>
    <submittedName>
        <fullName evidence="1">Uncharacterized protein</fullName>
    </submittedName>
</protein>
<dbReference type="RefSeq" id="YP_009031293.1">
    <property type="nucleotide sequence ID" value="NC_024137.1"/>
</dbReference>
<evidence type="ECO:0000313" key="2">
    <source>
        <dbReference type="Proteomes" id="UP000019744"/>
    </source>
</evidence>
<proteinExistence type="predicted"/>
<dbReference type="EMBL" id="KJ451625">
    <property type="protein sequence ID" value="AHN66490.1"/>
    <property type="molecule type" value="Genomic_DNA"/>
</dbReference>
<dbReference type="GeneID" id="19487219"/>
<accession>X2JKZ4</accession>
<keyword evidence="2" id="KW-1185">Reference proteome</keyword>
<dbReference type="Proteomes" id="UP000019744">
    <property type="component" value="Segment"/>
</dbReference>
<evidence type="ECO:0000313" key="1">
    <source>
        <dbReference type="EMBL" id="AHN66490.1"/>
    </source>
</evidence>
<dbReference type="OrthoDB" id="24334at10239"/>
<organism evidence="1 2">
    <name type="scientific">Bacillus phage Bcp1</name>
    <dbReference type="NCBI Taxonomy" id="584892"/>
    <lineage>
        <taxon>Viruses</taxon>
        <taxon>Duplodnaviria</taxon>
        <taxon>Heunggongvirae</taxon>
        <taxon>Uroviricota</taxon>
        <taxon>Caudoviricetes</taxon>
        <taxon>Herelleviridae</taxon>
        <taxon>Bastillevirinae</taxon>
        <taxon>Caeruleovirus</taxon>
        <taxon>Caeruleovirus Bcp1</taxon>
    </lineage>
</organism>
<reference evidence="1 2" key="1">
    <citation type="journal article" date="2014" name="Genome Announc.">
        <title>Complete Genome Sequence of Bacillus cereus Sensu Lato Bacteriophage Bcp1.</title>
        <authorList>
            <person name="Schuch R."/>
            <person name="Pelzek A.J."/>
            <person name="Fazzini M.M."/>
            <person name="Nelson D.C."/>
            <person name="Fischetti V.A."/>
        </authorList>
    </citation>
    <scope>NUCLEOTIDE SEQUENCE [LARGE SCALE GENOMIC DNA]</scope>
</reference>
<sequence>MTKTYKGFEALERMMDGWIKKENTAFNIYRFEDGVVKAKSILNGKYINTTININLFFNNTFVDYVEPLAVGDTVKVKLLTGELFGEVGQVFDEWGKTWFRFKGNNSPYNVDNAIRIEKEELDLLKREATFKAAGRQLDEFRKGDIVEITKDGDTFTAEVRQQGGGSAKMVEYVGLRSGYKYGCDVKPIKFVTFVDATHPDYVKVNPVAPCTAPMMPGMAAPIPPMMGGRL</sequence>
<gene>
    <name evidence="1" type="ORF">Bcp1_013</name>
</gene>